<accession>A0A1R4KD74</accession>
<dbReference type="InterPro" id="IPR051200">
    <property type="entry name" value="Host-pathogen_enzymatic-act"/>
</dbReference>
<feature type="region of interest" description="Disordered" evidence="1">
    <location>
        <begin position="991"/>
        <end position="1013"/>
    </location>
</feature>
<evidence type="ECO:0000313" key="4">
    <source>
        <dbReference type="EMBL" id="SJN42351.1"/>
    </source>
</evidence>
<keyword evidence="3" id="KW-0732">Signal</keyword>
<evidence type="ECO:0000256" key="1">
    <source>
        <dbReference type="SAM" id="MobiDB-lite"/>
    </source>
</evidence>
<dbReference type="RefSeq" id="WP_121657552.1">
    <property type="nucleotide sequence ID" value="NZ_FUKR01000078.1"/>
</dbReference>
<evidence type="ECO:0000313" key="5">
    <source>
        <dbReference type="Proteomes" id="UP000196778"/>
    </source>
</evidence>
<dbReference type="OrthoDB" id="4986522at2"/>
<feature type="region of interest" description="Disordered" evidence="1">
    <location>
        <begin position="833"/>
        <end position="867"/>
    </location>
</feature>
<dbReference type="PANTHER" id="PTHR47197:SF3">
    <property type="entry name" value="DIHYDRO-HEME D1 DEHYDROGENASE"/>
    <property type="match status" value="1"/>
</dbReference>
<keyword evidence="2" id="KW-0472">Membrane</keyword>
<dbReference type="SUPFAM" id="SSF51004">
    <property type="entry name" value="C-terminal (heme d1) domain of cytochrome cd1-nitrite reductase"/>
    <property type="match status" value="1"/>
</dbReference>
<feature type="signal peptide" evidence="3">
    <location>
        <begin position="1"/>
        <end position="31"/>
    </location>
</feature>
<evidence type="ECO:0000256" key="3">
    <source>
        <dbReference type="SAM" id="SignalP"/>
    </source>
</evidence>
<keyword evidence="2" id="KW-1133">Transmembrane helix</keyword>
<feature type="compositionally biased region" description="Acidic residues" evidence="1">
    <location>
        <begin position="1086"/>
        <end position="1113"/>
    </location>
</feature>
<feature type="chain" id="PRO_5012187579" evidence="3">
    <location>
        <begin position="32"/>
        <end position="1260"/>
    </location>
</feature>
<dbReference type="Proteomes" id="UP000196778">
    <property type="component" value="Unassembled WGS sequence"/>
</dbReference>
<dbReference type="PANTHER" id="PTHR47197">
    <property type="entry name" value="PROTEIN NIRF"/>
    <property type="match status" value="1"/>
</dbReference>
<feature type="compositionally biased region" description="Acidic residues" evidence="1">
    <location>
        <begin position="1067"/>
        <end position="1077"/>
    </location>
</feature>
<dbReference type="EMBL" id="FUKR01000078">
    <property type="protein sequence ID" value="SJN42351.1"/>
    <property type="molecule type" value="Genomic_DNA"/>
</dbReference>
<proteinExistence type="predicted"/>
<dbReference type="Gene3D" id="2.130.10.10">
    <property type="entry name" value="YVTN repeat-like/Quinoprotein amine dehydrogenase"/>
    <property type="match status" value="2"/>
</dbReference>
<sequence length="1260" mass="129716">MRERVLTRWSAALAVGALGVTGLGVASPALADEADGQPGYSRVALPLATAGTPGADSAAIVQAASGHWNVEASANSVTGVATLTLVNDQGKNEGTPVDLAPLTAITAITSTSADNTRYDAFVTGTDADGDEQLLRVSAANRNTLAGATVTEVLPDEDVRAVRASGSTVYTVTAEGDGFELTARALPDLAPLAAAAAVPTTGDEPLFAFDGTTALYVAGGGELGRLPLDSPSSVTTVALPGEPTALEVDSWSTTAVAVGDAAGTVRTFTTALAPRSTTDVGSSVTELGFARNTTELLATTASDGALHVIGLDDDAAHTTFSVPGARVAAGSLGFDSRTFTTRAVFVDDDGVSHRYGLSLVGPPRITLLSDDLSGKPEDTFAFSYVGWGLSSATFQYSVDGGASWANWWEDSSAAVADGPAPEPRYPSSAAGLPEATIQELPDYTPVGTTHSATAYRTLDATTLRADWRLKTSNDIATVISDTFRISVVEPRAYSITDTVEAGSLTRSQAIDDEAGRLYLPVDRGRDVPGGVTWIDTETGEPADEVIELDTAEPSELAINPDRHELYVSHYRSGALSVIDTVSGELVRTITGGPTYPTALAADRTNGLVYLTGNGVFTIDPEAGTISDEVAITTERYPLIKDVVFDEGNQMLWIAEGRASVITGYSAITGGWVESLSIPVGAFEYDGEALGGRAAALAVDEELGHLYAAVAPTLSDDWTDNRLITIDTATGRHLGSPIELGDTTRELAVNPVTHEIAATNGFSNTLSVVSPNSWSVSDTVDFSAEGVTSGTGAASADVWALSTAASGTRLFVSHPYGTSRVSIVDRVGSVDEVTELTPAPGQDDDTEPEVPENPAWTGPAAPAPSEAPAGAVAASGASLSWSVSDYAEGWMATVFGSVSRDGDKAFSFTDGTGWTDPSTGRTELGWSDGFRLHPYPGLAPDVTLSFGNPTLSIEADGSGELVMDVAWTVSTELVSNGYARVAVATFAPGEVSTADDGTVTFERSPEYEGRSYSTGSLADPRVFPDSFPAEFLDFLAPDVRPWWYASGSGLDATKKPNPVTAVFTPAESGTDEPGTEEPGTEERGTEEPGTDEPGTEEPGTDEPGTEEPGTEEPGTDEPRVTASITLSTEEVAPGGTLTVTADGLSAGSDADVWLHSTPVKVAGLTASADGTAEATVTIPSDTPAGAHRIELRTADAGSAWADLTVTATASADGGTGTDADDSGLLARTGAAPLIGIGAGALALIAGAWIITRARTRSRVDAG</sequence>
<dbReference type="AlphaFoldDB" id="A0A1R4KD74"/>
<gene>
    <name evidence="4" type="ORF">FM119_13220</name>
</gene>
<feature type="transmembrane region" description="Helical" evidence="2">
    <location>
        <begin position="1228"/>
        <end position="1248"/>
    </location>
</feature>
<protein>
    <submittedName>
        <fullName evidence="4">Cell surface protein IsdA, transfers heme from hemoglobin to apo-IsdC</fullName>
    </submittedName>
</protein>
<dbReference type="InterPro" id="IPR015943">
    <property type="entry name" value="WD40/YVTN_repeat-like_dom_sf"/>
</dbReference>
<keyword evidence="2" id="KW-0812">Transmembrane</keyword>
<name>A0A1R4KD74_9MICO</name>
<reference evidence="5" key="1">
    <citation type="submission" date="2017-02" db="EMBL/GenBank/DDBJ databases">
        <authorList>
            <person name="Dridi B."/>
        </authorList>
    </citation>
    <scope>NUCLEOTIDE SEQUENCE [LARGE SCALE GENOMIC DNA]</scope>
    <source>
        <strain evidence="5">EB411</strain>
    </source>
</reference>
<feature type="compositionally biased region" description="Low complexity" evidence="1">
    <location>
        <begin position="856"/>
        <end position="867"/>
    </location>
</feature>
<dbReference type="InterPro" id="IPR011044">
    <property type="entry name" value="Quino_amine_DH_bsu"/>
</dbReference>
<organism evidence="4 5">
    <name type="scientific">Mycetocola reblochoni REB411</name>
    <dbReference type="NCBI Taxonomy" id="1255698"/>
    <lineage>
        <taxon>Bacteria</taxon>
        <taxon>Bacillati</taxon>
        <taxon>Actinomycetota</taxon>
        <taxon>Actinomycetes</taxon>
        <taxon>Micrococcales</taxon>
        <taxon>Microbacteriaceae</taxon>
        <taxon>Mycetocola</taxon>
    </lineage>
</organism>
<evidence type="ECO:0000256" key="2">
    <source>
        <dbReference type="SAM" id="Phobius"/>
    </source>
</evidence>
<keyword evidence="5" id="KW-1185">Reference proteome</keyword>
<feature type="region of interest" description="Disordered" evidence="1">
    <location>
        <begin position="1046"/>
        <end position="1116"/>
    </location>
</feature>
<dbReference type="InterPro" id="IPR011048">
    <property type="entry name" value="Haem_d1_sf"/>
</dbReference>
<dbReference type="SUPFAM" id="SSF50969">
    <property type="entry name" value="YVTN repeat-like/Quinoprotein amine dehydrogenase"/>
    <property type="match status" value="1"/>
</dbReference>